<keyword evidence="1" id="KW-1133">Transmembrane helix</keyword>
<dbReference type="Gene3D" id="2.60.320.10">
    <property type="entry name" value="N-utilization substance G protein NusG, insert domain"/>
    <property type="match status" value="1"/>
</dbReference>
<name>A0A401UNM2_9CLOT</name>
<dbReference type="OrthoDB" id="47603at2"/>
<comment type="caution">
    <text evidence="2">The sequence shown here is derived from an EMBL/GenBank/DDBJ whole genome shotgun (WGS) entry which is preliminary data.</text>
</comment>
<evidence type="ECO:0000256" key="1">
    <source>
        <dbReference type="SAM" id="Phobius"/>
    </source>
</evidence>
<dbReference type="EMBL" id="BHYK01000015">
    <property type="protein sequence ID" value="GCD11136.1"/>
    <property type="molecule type" value="Genomic_DNA"/>
</dbReference>
<keyword evidence="1" id="KW-0472">Membrane</keyword>
<feature type="transmembrane region" description="Helical" evidence="1">
    <location>
        <begin position="7"/>
        <end position="26"/>
    </location>
</feature>
<evidence type="ECO:0000313" key="2">
    <source>
        <dbReference type="EMBL" id="GCD11136.1"/>
    </source>
</evidence>
<accession>A0A401UNM2</accession>
<gene>
    <name evidence="2" type="ORF">Ctaglu_27590</name>
</gene>
<reference evidence="2 3" key="1">
    <citation type="submission" date="2018-11" db="EMBL/GenBank/DDBJ databases">
        <title>Genome sequencing and assembly of Clostridium tagluense strain A121.</title>
        <authorList>
            <person name="Murakami T."/>
            <person name="Segawa T."/>
            <person name="Shcherbakova V.A."/>
            <person name="Mori H."/>
            <person name="Yoshimura Y."/>
        </authorList>
    </citation>
    <scope>NUCLEOTIDE SEQUENCE [LARGE SCALE GENOMIC DNA]</scope>
    <source>
        <strain evidence="2 3">A121</strain>
    </source>
</reference>
<keyword evidence="1" id="KW-0812">Transmembrane</keyword>
<dbReference type="Pfam" id="PF07009">
    <property type="entry name" value="NusG_II"/>
    <property type="match status" value="1"/>
</dbReference>
<proteinExistence type="predicted"/>
<dbReference type="AlphaFoldDB" id="A0A401UNM2"/>
<organism evidence="2 3">
    <name type="scientific">Clostridium tagluense</name>
    <dbReference type="NCBI Taxonomy" id="360422"/>
    <lineage>
        <taxon>Bacteria</taxon>
        <taxon>Bacillati</taxon>
        <taxon>Bacillota</taxon>
        <taxon>Clostridia</taxon>
        <taxon>Eubacteriales</taxon>
        <taxon>Clostridiaceae</taxon>
        <taxon>Clostridium</taxon>
    </lineage>
</organism>
<dbReference type="CDD" id="cd09911">
    <property type="entry name" value="Lin0431_like"/>
    <property type="match status" value="1"/>
</dbReference>
<dbReference type="Proteomes" id="UP000287872">
    <property type="component" value="Unassembled WGS sequence"/>
</dbReference>
<dbReference type="RefSeq" id="WP_125002665.1">
    <property type="nucleotide sequence ID" value="NZ_BHYK01000015.1"/>
</dbReference>
<protein>
    <submittedName>
        <fullName evidence="2">Uncharacterized protein</fullName>
    </submittedName>
</protein>
<keyword evidence="3" id="KW-1185">Reference proteome</keyword>
<sequence length="128" mass="13958">MKKGDKIVGIVLLFIVVIAVGVVSIYKTSIKGSENIAVIKREGKVIKTIDLSKIVKPEDFTFKTSNGHFNTISVKHNSISIKDADCPHKECVKSGWISKPGEMIVCLPFKLIININGQSNNSIDAGTF</sequence>
<evidence type="ECO:0000313" key="3">
    <source>
        <dbReference type="Proteomes" id="UP000287872"/>
    </source>
</evidence>
<dbReference type="InterPro" id="IPR038690">
    <property type="entry name" value="NusG_2_sf"/>
</dbReference>